<dbReference type="Proteomes" id="UP001279734">
    <property type="component" value="Unassembled WGS sequence"/>
</dbReference>
<proteinExistence type="predicted"/>
<organism evidence="2 3">
    <name type="scientific">Nepenthes gracilis</name>
    <name type="common">Slender pitcher plant</name>
    <dbReference type="NCBI Taxonomy" id="150966"/>
    <lineage>
        <taxon>Eukaryota</taxon>
        <taxon>Viridiplantae</taxon>
        <taxon>Streptophyta</taxon>
        <taxon>Embryophyta</taxon>
        <taxon>Tracheophyta</taxon>
        <taxon>Spermatophyta</taxon>
        <taxon>Magnoliopsida</taxon>
        <taxon>eudicotyledons</taxon>
        <taxon>Gunneridae</taxon>
        <taxon>Pentapetalae</taxon>
        <taxon>Caryophyllales</taxon>
        <taxon>Nepenthaceae</taxon>
        <taxon>Nepenthes</taxon>
    </lineage>
</organism>
<evidence type="ECO:0000256" key="1">
    <source>
        <dbReference type="SAM" id="MobiDB-lite"/>
    </source>
</evidence>
<reference evidence="2" key="1">
    <citation type="submission" date="2023-05" db="EMBL/GenBank/DDBJ databases">
        <title>Nepenthes gracilis genome sequencing.</title>
        <authorList>
            <person name="Fukushima K."/>
        </authorList>
    </citation>
    <scope>NUCLEOTIDE SEQUENCE</scope>
    <source>
        <strain evidence="2">SING2019-196</strain>
    </source>
</reference>
<name>A0AAD3S0B4_NEPGR</name>
<sequence>MYKATGRLLPLPQSAPGHSTKNPKSSHVLVKENYAAIATSNSFQILHEEDDSSNLGIPVTRIEKSSEVVVMDNLESHDACLPCLEPALPDPTHNNSPAGVPVTNKASHTAQSSQIAQVDIDRHEDMHTDLEMPSSYANAVSSLISSSGTPC</sequence>
<protein>
    <submittedName>
        <fullName evidence="2">Uncharacterized protein</fullName>
    </submittedName>
</protein>
<feature type="region of interest" description="Disordered" evidence="1">
    <location>
        <begin position="1"/>
        <end position="25"/>
    </location>
</feature>
<evidence type="ECO:0000313" key="2">
    <source>
        <dbReference type="EMBL" id="GMH02034.1"/>
    </source>
</evidence>
<evidence type="ECO:0000313" key="3">
    <source>
        <dbReference type="Proteomes" id="UP001279734"/>
    </source>
</evidence>
<dbReference type="AlphaFoldDB" id="A0AAD3S0B4"/>
<dbReference type="EMBL" id="BSYO01000003">
    <property type="protein sequence ID" value="GMH02034.1"/>
    <property type="molecule type" value="Genomic_DNA"/>
</dbReference>
<keyword evidence="3" id="KW-1185">Reference proteome</keyword>
<accession>A0AAD3S0B4</accession>
<gene>
    <name evidence="2" type="ORF">Nepgr_003873</name>
</gene>
<comment type="caution">
    <text evidence="2">The sequence shown here is derived from an EMBL/GenBank/DDBJ whole genome shotgun (WGS) entry which is preliminary data.</text>
</comment>
<feature type="compositionally biased region" description="Polar residues" evidence="1">
    <location>
        <begin position="16"/>
        <end position="25"/>
    </location>
</feature>